<evidence type="ECO:0000313" key="2">
    <source>
        <dbReference type="EMBL" id="VAX29445.1"/>
    </source>
</evidence>
<keyword evidence="1" id="KW-0472">Membrane</keyword>
<dbReference type="AlphaFoldDB" id="A0A3B1DCK7"/>
<reference evidence="2" key="1">
    <citation type="submission" date="2018-06" db="EMBL/GenBank/DDBJ databases">
        <authorList>
            <person name="Zhirakovskaya E."/>
        </authorList>
    </citation>
    <scope>NUCLEOTIDE SEQUENCE</scope>
</reference>
<gene>
    <name evidence="2" type="ORF">MNBD_IGNAVI01-168</name>
</gene>
<proteinExistence type="predicted"/>
<sequence>MLKIIIAAAFLITLSIHFFLDSASLEPNANWADASELTQQTQLTGYELYFRDGEYFLGLSYAMAAAFTIFALSRFKFDKSKGILGIFSGVTLSAALYAFGCFLIGCCGSPMAVVYAGLFGSSFLGFTKPIVFIITLISIGIGYRLMLKKPEGKVCSTDGCKTC</sequence>
<feature type="transmembrane region" description="Helical" evidence="1">
    <location>
        <begin position="56"/>
        <end position="73"/>
    </location>
</feature>
<keyword evidence="1" id="KW-0812">Transmembrane</keyword>
<name>A0A3B1DCK7_9ZZZZ</name>
<evidence type="ECO:0000256" key="1">
    <source>
        <dbReference type="SAM" id="Phobius"/>
    </source>
</evidence>
<keyword evidence="1" id="KW-1133">Transmembrane helix</keyword>
<feature type="transmembrane region" description="Helical" evidence="1">
    <location>
        <begin position="130"/>
        <end position="147"/>
    </location>
</feature>
<organism evidence="2">
    <name type="scientific">hydrothermal vent metagenome</name>
    <dbReference type="NCBI Taxonomy" id="652676"/>
    <lineage>
        <taxon>unclassified sequences</taxon>
        <taxon>metagenomes</taxon>
        <taxon>ecological metagenomes</taxon>
    </lineage>
</organism>
<feature type="transmembrane region" description="Helical" evidence="1">
    <location>
        <begin position="94"/>
        <end position="118"/>
    </location>
</feature>
<dbReference type="EMBL" id="UOGD01000450">
    <property type="protein sequence ID" value="VAX29445.1"/>
    <property type="molecule type" value="Genomic_DNA"/>
</dbReference>
<protein>
    <submittedName>
        <fullName evidence="2">Uncharacterized protein</fullName>
    </submittedName>
</protein>
<accession>A0A3B1DCK7</accession>